<dbReference type="EMBL" id="GDID01004350">
    <property type="protein sequence ID" value="JAP92256.1"/>
    <property type="molecule type" value="Transcribed_RNA"/>
</dbReference>
<evidence type="ECO:0000256" key="5">
    <source>
        <dbReference type="ARBA" id="ARBA00023134"/>
    </source>
</evidence>
<comment type="similarity">
    <text evidence="1">Belongs to the eIF-2-beta/eIF-5 family.</text>
</comment>
<dbReference type="Pfam" id="PF01873">
    <property type="entry name" value="eIF-5_eIF-2B"/>
    <property type="match status" value="1"/>
</dbReference>
<dbReference type="GO" id="GO:0071074">
    <property type="term" value="F:eukaryotic initiation factor eIF2 binding"/>
    <property type="evidence" value="ECO:0007669"/>
    <property type="project" value="TreeGrafter"/>
</dbReference>
<evidence type="ECO:0000259" key="6">
    <source>
        <dbReference type="Pfam" id="PF01873"/>
    </source>
</evidence>
<dbReference type="PANTHER" id="PTHR23001:SF7">
    <property type="entry name" value="EUKARYOTIC TRANSLATION INITIATION FACTOR 5"/>
    <property type="match status" value="1"/>
</dbReference>
<keyword evidence="2 7" id="KW-0396">Initiation factor</keyword>
<feature type="domain" description="Translation initiation factor IF2/IF5" evidence="6">
    <location>
        <begin position="1"/>
        <end position="30"/>
    </location>
</feature>
<evidence type="ECO:0000256" key="2">
    <source>
        <dbReference type="ARBA" id="ARBA00022540"/>
    </source>
</evidence>
<dbReference type="GO" id="GO:0001732">
    <property type="term" value="P:formation of cytoplasmic translation initiation complex"/>
    <property type="evidence" value="ECO:0007669"/>
    <property type="project" value="TreeGrafter"/>
</dbReference>
<dbReference type="Gene3D" id="2.20.25.350">
    <property type="match status" value="1"/>
</dbReference>
<dbReference type="GO" id="GO:0003743">
    <property type="term" value="F:translation initiation factor activity"/>
    <property type="evidence" value="ECO:0007669"/>
    <property type="project" value="UniProtKB-KW"/>
</dbReference>
<feature type="non-terminal residue" evidence="7">
    <location>
        <position position="1"/>
    </location>
</feature>
<protein>
    <submittedName>
        <fullName evidence="7">Eukaryotic translation initiation factor 5</fullName>
    </submittedName>
</protein>
<proteinExistence type="inferred from homology"/>
<keyword evidence="4" id="KW-0648">Protein biosynthesis</keyword>
<dbReference type="InterPro" id="IPR002735">
    <property type="entry name" value="Transl_init_fac_IF2/IF5_dom"/>
</dbReference>
<gene>
    <name evidence="7" type="ORF">TPC1_15871</name>
</gene>
<evidence type="ECO:0000256" key="4">
    <source>
        <dbReference type="ARBA" id="ARBA00022917"/>
    </source>
</evidence>
<dbReference type="GO" id="GO:0005525">
    <property type="term" value="F:GTP binding"/>
    <property type="evidence" value="ECO:0007669"/>
    <property type="project" value="UniProtKB-KW"/>
</dbReference>
<dbReference type="InterPro" id="IPR016190">
    <property type="entry name" value="Transl_init_fac_IF2/IF5_Zn-bd"/>
</dbReference>
<accession>A0A146K9P2</accession>
<evidence type="ECO:0000256" key="1">
    <source>
        <dbReference type="ARBA" id="ARBA00010397"/>
    </source>
</evidence>
<evidence type="ECO:0000313" key="7">
    <source>
        <dbReference type="EMBL" id="JAP92256.1"/>
    </source>
</evidence>
<keyword evidence="5" id="KW-0342">GTP-binding</keyword>
<dbReference type="AlphaFoldDB" id="A0A146K9P2"/>
<reference evidence="7" key="1">
    <citation type="submission" date="2015-07" db="EMBL/GenBank/DDBJ databases">
        <title>Adaptation to a free-living lifestyle via gene acquisitions in the diplomonad Trepomonas sp. PC1.</title>
        <authorList>
            <person name="Xu F."/>
            <person name="Jerlstrom-Hultqvist J."/>
            <person name="Kolisko M."/>
            <person name="Simpson A.G.B."/>
            <person name="Roger A.J."/>
            <person name="Svard S.G."/>
            <person name="Andersson J.O."/>
        </authorList>
    </citation>
    <scope>NUCLEOTIDE SEQUENCE</scope>
    <source>
        <strain evidence="7">PC1</strain>
    </source>
</reference>
<dbReference type="GO" id="GO:0005829">
    <property type="term" value="C:cytosol"/>
    <property type="evidence" value="ECO:0007669"/>
    <property type="project" value="TreeGrafter"/>
</dbReference>
<dbReference type="GO" id="GO:0005092">
    <property type="term" value="F:GDP-dissociation inhibitor activity"/>
    <property type="evidence" value="ECO:0007669"/>
    <property type="project" value="TreeGrafter"/>
</dbReference>
<organism evidence="7">
    <name type="scientific">Trepomonas sp. PC1</name>
    <dbReference type="NCBI Taxonomy" id="1076344"/>
    <lineage>
        <taxon>Eukaryota</taxon>
        <taxon>Metamonada</taxon>
        <taxon>Diplomonadida</taxon>
        <taxon>Hexamitidae</taxon>
        <taxon>Hexamitinae</taxon>
        <taxon>Trepomonas</taxon>
    </lineage>
</organism>
<evidence type="ECO:0000256" key="3">
    <source>
        <dbReference type="ARBA" id="ARBA00022741"/>
    </source>
</evidence>
<dbReference type="PANTHER" id="PTHR23001">
    <property type="entry name" value="EUKARYOTIC TRANSLATION INITIATION FACTOR"/>
    <property type="match status" value="1"/>
</dbReference>
<name>A0A146K9P2_9EUKA</name>
<dbReference type="SUPFAM" id="SSF75689">
    <property type="entry name" value="Zinc-binding domain of translation initiation factor 2 beta"/>
    <property type="match status" value="1"/>
</dbReference>
<keyword evidence="3" id="KW-0547">Nucleotide-binding</keyword>
<dbReference type="InterPro" id="IPR045196">
    <property type="entry name" value="IF2/IF5"/>
</dbReference>
<sequence length="122" mass="14071">YVLCSHCQNPETNLLVAQSEITLKCRACGKNTPVQKDQLTEFITKKQGQPQQQKRRKPLTEQLIQKTSKIPFESLKDQFQKWEQQNLIEKDDIPALLLLGFLKSRKIEDIKSECNVNGGIFI</sequence>